<evidence type="ECO:0000256" key="5">
    <source>
        <dbReference type="ARBA" id="ARBA00010790"/>
    </source>
</evidence>
<evidence type="ECO:0000256" key="4">
    <source>
        <dbReference type="ARBA" id="ARBA00004370"/>
    </source>
</evidence>
<protein>
    <recommendedName>
        <fullName evidence="6">long-chain-alcohol oxidase</fullName>
        <ecNumber evidence="6">1.1.3.20</ecNumber>
    </recommendedName>
</protein>
<evidence type="ECO:0000256" key="7">
    <source>
        <dbReference type="ARBA" id="ARBA00022630"/>
    </source>
</evidence>
<evidence type="ECO:0000256" key="9">
    <source>
        <dbReference type="ARBA" id="ARBA00022827"/>
    </source>
</evidence>
<feature type="domain" description="Glucose-methanol-choline oxidoreductase N-terminal" evidence="14">
    <location>
        <begin position="88"/>
        <end position="301"/>
    </location>
</feature>
<sequence>MGYPMREKREELYEGQTKPDFQYEMQLPPSEDGAVLNIDVDAVIIGSGCGAGVVAHTLAQDGHRSLVLDKGPYFHPSELNFNDYEGMRNMYELAGGCMSNTQEMVFFAASAFGGGSTVNWSACLKPSAKVRKEWKEEYGVDWVEEEVFDECLDYVWKKMGASLEGVEHSFTNQVILDGSRKLGFDVEEVAQNSGGHKNHNCGFCHLGCKYGIKQGGVACWFRDAAENGCKFMDLVKVEKILHENGKANGLLCKDVRTGKSFTIRGPKKYIVSSGTLNTPIVLQKSGFTNKNIGDNFKCHPVQCMFGDFGKEHKTKPYANSILTTACNQLDDLDGKAHGPKIEACLQAPYLQAPFMTWESSDKMRQDMLKYNNISVMIVITRDLGHGQISYDKKKPDAFSIDYEVSEYDRKVLLEGVVTASDIMYIEGAKEIFNPQYNVPNFKSDKPKESRSIVDEDYVAWRKKVASTPLDLASNQLGSAHQMASCRLSGKGPEYGAADLDGRLYEAENVFVADASSLPTATGVNPMISTMAFARKISLGISKELTKEKA</sequence>
<keyword evidence="10" id="KW-1133">Transmembrane helix</keyword>
<dbReference type="Pfam" id="PF05199">
    <property type="entry name" value="GMC_oxred_C"/>
    <property type="match status" value="1"/>
</dbReference>
<dbReference type="PIRSF" id="PIRSF028937">
    <property type="entry name" value="Lg_Ch_AO"/>
    <property type="match status" value="1"/>
</dbReference>
<keyword evidence="7" id="KW-0285">Flavoprotein</keyword>
<dbReference type="GO" id="GO:0046577">
    <property type="term" value="F:long-chain-alcohol oxidase activity"/>
    <property type="evidence" value="ECO:0007669"/>
    <property type="project" value="UniProtKB-EC"/>
</dbReference>
<evidence type="ECO:0000313" key="16">
    <source>
        <dbReference type="EMBL" id="KAK7678216.1"/>
    </source>
</evidence>
<comment type="similarity">
    <text evidence="5">Belongs to the GMC oxidoreductase family.</text>
</comment>
<feature type="active site" description="Proton acceptor" evidence="13">
    <location>
        <position position="480"/>
    </location>
</feature>
<dbReference type="GO" id="GO:0016020">
    <property type="term" value="C:membrane"/>
    <property type="evidence" value="ECO:0007669"/>
    <property type="project" value="UniProtKB-SubCell"/>
</dbReference>
<dbReference type="Gene3D" id="3.50.50.60">
    <property type="entry name" value="FAD/NAD(P)-binding domain"/>
    <property type="match status" value="2"/>
</dbReference>
<name>A0AAW0FCR3_9APHY</name>
<keyword evidence="11" id="KW-0560">Oxidoreductase</keyword>
<evidence type="ECO:0000256" key="11">
    <source>
        <dbReference type="ARBA" id="ARBA00023002"/>
    </source>
</evidence>
<evidence type="ECO:0000256" key="2">
    <source>
        <dbReference type="ARBA" id="ARBA00001974"/>
    </source>
</evidence>
<comment type="subcellular location">
    <subcellularLocation>
        <location evidence="4">Membrane</location>
    </subcellularLocation>
</comment>
<comment type="function">
    <text evidence="3">Long-chain fatty alcohol oxidase involved in the omega-oxidation pathway of lipid degradation.</text>
</comment>
<dbReference type="EC" id="1.1.3.20" evidence="6"/>
<evidence type="ECO:0000256" key="3">
    <source>
        <dbReference type="ARBA" id="ARBA00003842"/>
    </source>
</evidence>
<evidence type="ECO:0000256" key="12">
    <source>
        <dbReference type="ARBA" id="ARBA00023136"/>
    </source>
</evidence>
<evidence type="ECO:0000256" key="10">
    <source>
        <dbReference type="ARBA" id="ARBA00022989"/>
    </source>
</evidence>
<dbReference type="PANTHER" id="PTHR46056">
    <property type="entry name" value="LONG-CHAIN-ALCOHOL OXIDASE"/>
    <property type="match status" value="1"/>
</dbReference>
<comment type="cofactor">
    <cofactor evidence="2">
        <name>FAD</name>
        <dbReference type="ChEBI" id="CHEBI:57692"/>
    </cofactor>
</comment>
<keyword evidence="9" id="KW-0274">FAD</keyword>
<evidence type="ECO:0000259" key="15">
    <source>
        <dbReference type="Pfam" id="PF05199"/>
    </source>
</evidence>
<proteinExistence type="inferred from homology"/>
<dbReference type="AlphaFoldDB" id="A0AAW0FCR3"/>
<comment type="caution">
    <text evidence="16">The sequence shown here is derived from an EMBL/GenBank/DDBJ whole genome shotgun (WGS) entry which is preliminary data.</text>
</comment>
<evidence type="ECO:0000256" key="1">
    <source>
        <dbReference type="ARBA" id="ARBA00000920"/>
    </source>
</evidence>
<reference evidence="16 17" key="1">
    <citation type="submission" date="2022-09" db="EMBL/GenBank/DDBJ databases">
        <authorList>
            <person name="Palmer J.M."/>
        </authorList>
    </citation>
    <scope>NUCLEOTIDE SEQUENCE [LARGE SCALE GENOMIC DNA]</scope>
    <source>
        <strain evidence="16 17">DSM 7382</strain>
    </source>
</reference>
<dbReference type="InterPro" id="IPR007867">
    <property type="entry name" value="GMC_OxRtase_C"/>
</dbReference>
<keyword evidence="12" id="KW-0472">Membrane</keyword>
<evidence type="ECO:0000256" key="13">
    <source>
        <dbReference type="PIRSR" id="PIRSR028937-1"/>
    </source>
</evidence>
<dbReference type="EMBL" id="JASBNA010000075">
    <property type="protein sequence ID" value="KAK7678216.1"/>
    <property type="molecule type" value="Genomic_DNA"/>
</dbReference>
<evidence type="ECO:0000256" key="8">
    <source>
        <dbReference type="ARBA" id="ARBA00022692"/>
    </source>
</evidence>
<gene>
    <name evidence="16" type="ORF">QCA50_018786</name>
</gene>
<dbReference type="Pfam" id="PF00732">
    <property type="entry name" value="GMC_oxred_N"/>
    <property type="match status" value="1"/>
</dbReference>
<organism evidence="16 17">
    <name type="scientific">Cerrena zonata</name>
    <dbReference type="NCBI Taxonomy" id="2478898"/>
    <lineage>
        <taxon>Eukaryota</taxon>
        <taxon>Fungi</taxon>
        <taxon>Dikarya</taxon>
        <taxon>Basidiomycota</taxon>
        <taxon>Agaricomycotina</taxon>
        <taxon>Agaricomycetes</taxon>
        <taxon>Polyporales</taxon>
        <taxon>Cerrenaceae</taxon>
        <taxon>Cerrena</taxon>
    </lineage>
</organism>
<dbReference type="SUPFAM" id="SSF51905">
    <property type="entry name" value="FAD/NAD(P)-binding domain"/>
    <property type="match status" value="1"/>
</dbReference>
<evidence type="ECO:0000313" key="17">
    <source>
        <dbReference type="Proteomes" id="UP001385951"/>
    </source>
</evidence>
<accession>A0AAW0FCR3</accession>
<keyword evidence="8" id="KW-0812">Transmembrane</keyword>
<evidence type="ECO:0000256" key="6">
    <source>
        <dbReference type="ARBA" id="ARBA00013125"/>
    </source>
</evidence>
<dbReference type="GO" id="GO:0050660">
    <property type="term" value="F:flavin adenine dinucleotide binding"/>
    <property type="evidence" value="ECO:0007669"/>
    <property type="project" value="InterPro"/>
</dbReference>
<comment type="catalytic activity">
    <reaction evidence="1">
        <text>a long-chain primary fatty alcohol + O2 = a long-chain fatty aldehyde + H2O2</text>
        <dbReference type="Rhea" id="RHEA:22756"/>
        <dbReference type="ChEBI" id="CHEBI:15379"/>
        <dbReference type="ChEBI" id="CHEBI:16240"/>
        <dbReference type="ChEBI" id="CHEBI:17176"/>
        <dbReference type="ChEBI" id="CHEBI:77396"/>
        <dbReference type="EC" id="1.1.3.20"/>
    </reaction>
</comment>
<keyword evidence="17" id="KW-1185">Reference proteome</keyword>
<dbReference type="InterPro" id="IPR000172">
    <property type="entry name" value="GMC_OxRdtase_N"/>
</dbReference>
<dbReference type="InterPro" id="IPR036188">
    <property type="entry name" value="FAD/NAD-bd_sf"/>
</dbReference>
<dbReference type="InterPro" id="IPR012400">
    <property type="entry name" value="Long_Oxdase"/>
</dbReference>
<dbReference type="PANTHER" id="PTHR46056:SF12">
    <property type="entry name" value="LONG-CHAIN-ALCOHOL OXIDASE"/>
    <property type="match status" value="1"/>
</dbReference>
<feature type="domain" description="Glucose-methanol-choline oxidoreductase C-terminal" evidence="15">
    <location>
        <begin position="386"/>
        <end position="533"/>
    </location>
</feature>
<dbReference type="Proteomes" id="UP001385951">
    <property type="component" value="Unassembled WGS sequence"/>
</dbReference>
<evidence type="ECO:0000259" key="14">
    <source>
        <dbReference type="Pfam" id="PF00732"/>
    </source>
</evidence>